<dbReference type="SUPFAM" id="SSF51735">
    <property type="entry name" value="NAD(P)-binding Rossmann-fold domains"/>
    <property type="match status" value="1"/>
</dbReference>
<dbReference type="PANTHER" id="PTHR13812">
    <property type="entry name" value="KETIMINE REDUCTASE MU-CRYSTALLIN"/>
    <property type="match status" value="1"/>
</dbReference>
<keyword evidence="4" id="KW-1185">Reference proteome</keyword>
<dbReference type="PANTHER" id="PTHR13812:SF19">
    <property type="entry name" value="KETIMINE REDUCTASE MU-CRYSTALLIN"/>
    <property type="match status" value="1"/>
</dbReference>
<proteinExistence type="predicted"/>
<dbReference type="PIRSF" id="PIRSF001439">
    <property type="entry name" value="CryM"/>
    <property type="match status" value="1"/>
</dbReference>
<dbReference type="EMBL" id="BHEO01000002">
    <property type="protein sequence ID" value="GBU03772.1"/>
    <property type="molecule type" value="Genomic_DNA"/>
</dbReference>
<evidence type="ECO:0000313" key="2">
    <source>
        <dbReference type="EMBL" id="TCS65211.1"/>
    </source>
</evidence>
<dbReference type="EMBL" id="SLZV01000024">
    <property type="protein sequence ID" value="TCS65211.1"/>
    <property type="molecule type" value="Genomic_DNA"/>
</dbReference>
<evidence type="ECO:0000313" key="3">
    <source>
        <dbReference type="Proteomes" id="UP000294613"/>
    </source>
</evidence>
<dbReference type="InterPro" id="IPR036291">
    <property type="entry name" value="NAD(P)-bd_dom_sf"/>
</dbReference>
<dbReference type="GO" id="GO:0005737">
    <property type="term" value="C:cytoplasm"/>
    <property type="evidence" value="ECO:0007669"/>
    <property type="project" value="TreeGrafter"/>
</dbReference>
<dbReference type="Gene3D" id="3.30.1780.10">
    <property type="entry name" value="ornithine cyclodeaminase, domain 1"/>
    <property type="match status" value="1"/>
</dbReference>
<evidence type="ECO:0000313" key="1">
    <source>
        <dbReference type="EMBL" id="GBU03772.1"/>
    </source>
</evidence>
<reference evidence="1 4" key="1">
    <citation type="journal article" date="2018" name="Int. J. Syst. Evol. Microbiol.">
        <title>Draft Genome Sequence of Faecalimonas umbilicata JCM 30896T, an Acetate-Producing Bacterium Isolated from Human Feces.</title>
        <authorList>
            <person name="Sakamoto M."/>
            <person name="Ikeyama N."/>
            <person name="Yuki M."/>
            <person name="Ohkuma M."/>
        </authorList>
    </citation>
    <scope>NUCLEOTIDE SEQUENCE [LARGE SCALE GENOMIC DNA]</scope>
    <source>
        <strain evidence="1 4">EGH7</strain>
    </source>
</reference>
<reference evidence="2 3" key="2">
    <citation type="submission" date="2019-03" db="EMBL/GenBank/DDBJ databases">
        <title>Genomic Encyclopedia of Type Strains, Phase IV (KMG-IV): sequencing the most valuable type-strain genomes for metagenomic binning, comparative biology and taxonomic classification.</title>
        <authorList>
            <person name="Goeker M."/>
        </authorList>
    </citation>
    <scope>NUCLEOTIDE SEQUENCE [LARGE SCALE GENOMIC DNA]</scope>
    <source>
        <strain evidence="2 3">DSM 103426</strain>
    </source>
</reference>
<organism evidence="2 3">
    <name type="scientific">Faecalimonas umbilicata</name>
    <dbReference type="NCBI Taxonomy" id="1912855"/>
    <lineage>
        <taxon>Bacteria</taxon>
        <taxon>Bacillati</taxon>
        <taxon>Bacillota</taxon>
        <taxon>Clostridia</taxon>
        <taxon>Lachnospirales</taxon>
        <taxon>Lachnospiraceae</taxon>
        <taxon>Faecalimonas</taxon>
    </lineage>
</organism>
<name>A0A4V6NYL1_9FIRM</name>
<dbReference type="Gene3D" id="3.40.50.720">
    <property type="entry name" value="NAD(P)-binding Rossmann-like Domain"/>
    <property type="match status" value="1"/>
</dbReference>
<comment type="caution">
    <text evidence="2">The sequence shown here is derived from an EMBL/GenBank/DDBJ whole genome shotgun (WGS) entry which is preliminary data.</text>
</comment>
<evidence type="ECO:0000313" key="4">
    <source>
        <dbReference type="Proteomes" id="UP000702954"/>
    </source>
</evidence>
<accession>A0A4V6NYL1</accession>
<dbReference type="AlphaFoldDB" id="A0A4V6NYL1"/>
<dbReference type="InterPro" id="IPR003462">
    <property type="entry name" value="ODC_Mu_crystall"/>
</dbReference>
<protein>
    <submittedName>
        <fullName evidence="2">Ornithine cyclodeaminase</fullName>
    </submittedName>
</protein>
<dbReference type="RefSeq" id="WP_116441024.1">
    <property type="nucleotide sequence ID" value="NZ_BHEO01000002.1"/>
</dbReference>
<dbReference type="NCBIfam" id="NF004848">
    <property type="entry name" value="PRK06199.1"/>
    <property type="match status" value="1"/>
</dbReference>
<dbReference type="InterPro" id="IPR023401">
    <property type="entry name" value="ODC_N"/>
</dbReference>
<dbReference type="Proteomes" id="UP000294613">
    <property type="component" value="Unassembled WGS sequence"/>
</dbReference>
<dbReference type="Pfam" id="PF02423">
    <property type="entry name" value="OCD_Mu_crystall"/>
    <property type="match status" value="1"/>
</dbReference>
<dbReference type="Proteomes" id="UP000702954">
    <property type="component" value="Unassembled WGS sequence"/>
</dbReference>
<sequence>MSGQKLDFRYLNEQDMIKAGVSDMSGCIKAMEDMFVLLHKGDYRMGGEDANEHGIRVSFPKTSSVEGMPLHKPDYRFMAMPAYLGGRFHSFGIKSYGSNPDNPQKGLPRSILMMSLMDAETGAPLAYMSANILSAMRTGATAGVGARHLCVQNPKTVAIIGPGTMSRYSLNAFVEAQPTIDIVKIKGRGKNSLKNFIEYCKTEFPNIKEYVICDSFEEACEGADIVFYGTTNASKYEDNPTVKKEWLKPGALVIAASALLVDTEFLSDKKVKLISDNYKMYDGWGSGQPLPTQKNVSTLLGMGFYDAVTEGRIMRESITEMGEILAGKKTGRDSDDQILLYAVGGMPIEDVAWGYDVYMNAIEKGIGTKLNLWEKPAL</sequence>
<gene>
    <name evidence="2" type="ORF">EDD74_12433</name>
    <name evidence="1" type="ORF">FAEUMB_03130</name>
</gene>